<dbReference type="EMBL" id="MT670419">
    <property type="protein sequence ID" value="QNO00339.1"/>
    <property type="molecule type" value="Genomic_DNA"/>
</dbReference>
<keyword evidence="2" id="KW-1185">Reference proteome</keyword>
<proteinExistence type="predicted"/>
<dbReference type="Pfam" id="PF23793">
    <property type="entry name" value="LysC"/>
    <property type="match status" value="1"/>
</dbReference>
<name>A0A7G9V233_9CAUD</name>
<dbReference type="InterPro" id="IPR058979">
    <property type="entry name" value="LysC-like"/>
</dbReference>
<evidence type="ECO:0000313" key="1">
    <source>
        <dbReference type="EMBL" id="QNO00339.1"/>
    </source>
</evidence>
<evidence type="ECO:0000313" key="2">
    <source>
        <dbReference type="Proteomes" id="UP000516132"/>
    </source>
</evidence>
<protein>
    <submittedName>
        <fullName evidence="1">Uncharacterized protein</fullName>
    </submittedName>
</protein>
<sequence length="68" mass="8030">MTVTKTVVLHPPSEFLTLCNPERVQEDTVRALAHAYVTNTYEVWKCNNRIQSYRDWLEQQEKIYGNSN</sequence>
<reference evidence="1 2" key="1">
    <citation type="submission" date="2020-06" db="EMBL/GenBank/DDBJ databases">
        <title>Characterization of Pseudomonas phiPsa374-like phages.</title>
        <authorList>
            <person name="Warring S."/>
            <person name="Malone L.M."/>
            <person name="Easingwood R.A."/>
            <person name="Rigano L."/>
            <person name="Frampton R.A."/>
            <person name="Lopez Acedo E."/>
            <person name="Templeton M.D."/>
            <person name="Kleffmann T."/>
            <person name="Bostina M."/>
            <person name="Fineran P.C."/>
        </authorList>
    </citation>
    <scope>NUCLEOTIDE SEQUENCE [LARGE SCALE GENOMIC DNA]</scope>
</reference>
<gene>
    <name evidence="1" type="ORF">phiPsa315_091</name>
</gene>
<organism evidence="1 2">
    <name type="scientific">Pseudomonas phage phiPsa315</name>
    <dbReference type="NCBI Taxonomy" id="1460363"/>
    <lineage>
        <taxon>Viruses</taxon>
        <taxon>Duplodnaviria</taxon>
        <taxon>Heunggongvirae</taxon>
        <taxon>Uroviricota</taxon>
        <taxon>Caudoviricetes</taxon>
        <taxon>Vandenendeviridae</taxon>
        <taxon>Gorskivirinae</taxon>
        <taxon>Otagovirus</taxon>
        <taxon>Otagovirus psa315</taxon>
    </lineage>
</organism>
<dbReference type="Proteomes" id="UP000516132">
    <property type="component" value="Segment"/>
</dbReference>
<accession>A0A7G9V233</accession>